<feature type="domain" description="PDZ" evidence="2">
    <location>
        <begin position="383"/>
        <end position="457"/>
    </location>
</feature>
<dbReference type="InterPro" id="IPR050614">
    <property type="entry name" value="Synaptic_Scaffolding_LAP-MAGUK"/>
</dbReference>
<feature type="compositionally biased region" description="Basic and acidic residues" evidence="1">
    <location>
        <begin position="682"/>
        <end position="700"/>
    </location>
</feature>
<dbReference type="SUPFAM" id="SSF50156">
    <property type="entry name" value="PDZ domain-like"/>
    <property type="match status" value="3"/>
</dbReference>
<feature type="compositionally biased region" description="Basic and acidic residues" evidence="1">
    <location>
        <begin position="1143"/>
        <end position="1157"/>
    </location>
</feature>
<dbReference type="Proteomes" id="UP001164746">
    <property type="component" value="Chromosome 10"/>
</dbReference>
<feature type="compositionally biased region" description="Polar residues" evidence="1">
    <location>
        <begin position="636"/>
        <end position="665"/>
    </location>
</feature>
<protein>
    <submittedName>
        <fullName evidence="3">SCRIB-like protein</fullName>
    </submittedName>
</protein>
<dbReference type="PROSITE" id="PS50106">
    <property type="entry name" value="PDZ"/>
    <property type="match status" value="3"/>
</dbReference>
<organism evidence="3 4">
    <name type="scientific">Mya arenaria</name>
    <name type="common">Soft-shell clam</name>
    <dbReference type="NCBI Taxonomy" id="6604"/>
    <lineage>
        <taxon>Eukaryota</taxon>
        <taxon>Metazoa</taxon>
        <taxon>Spiralia</taxon>
        <taxon>Lophotrochozoa</taxon>
        <taxon>Mollusca</taxon>
        <taxon>Bivalvia</taxon>
        <taxon>Autobranchia</taxon>
        <taxon>Heteroconchia</taxon>
        <taxon>Euheterodonta</taxon>
        <taxon>Imparidentia</taxon>
        <taxon>Neoheterodontei</taxon>
        <taxon>Myida</taxon>
        <taxon>Myoidea</taxon>
        <taxon>Myidae</taxon>
        <taxon>Mya</taxon>
    </lineage>
</organism>
<dbReference type="PANTHER" id="PTHR23119:SF44">
    <property type="entry name" value="PROTEIN LAP4"/>
    <property type="match status" value="1"/>
</dbReference>
<feature type="region of interest" description="Disordered" evidence="1">
    <location>
        <begin position="324"/>
        <end position="362"/>
    </location>
</feature>
<feature type="compositionally biased region" description="Basic and acidic residues" evidence="1">
    <location>
        <begin position="93"/>
        <end position="140"/>
    </location>
</feature>
<evidence type="ECO:0000259" key="2">
    <source>
        <dbReference type="PROSITE" id="PS50106"/>
    </source>
</evidence>
<dbReference type="SMART" id="SM00228">
    <property type="entry name" value="PDZ"/>
    <property type="match status" value="3"/>
</dbReference>
<feature type="compositionally biased region" description="Basic and acidic residues" evidence="1">
    <location>
        <begin position="724"/>
        <end position="734"/>
    </location>
</feature>
<feature type="compositionally biased region" description="Basic and acidic residues" evidence="1">
    <location>
        <begin position="17"/>
        <end position="47"/>
    </location>
</feature>
<feature type="region of interest" description="Disordered" evidence="1">
    <location>
        <begin position="958"/>
        <end position="1171"/>
    </location>
</feature>
<dbReference type="PANTHER" id="PTHR23119">
    <property type="entry name" value="DISCS LARGE"/>
    <property type="match status" value="1"/>
</dbReference>
<feature type="compositionally biased region" description="Basic and acidic residues" evidence="1">
    <location>
        <begin position="56"/>
        <end position="70"/>
    </location>
</feature>
<feature type="compositionally biased region" description="Polar residues" evidence="1">
    <location>
        <begin position="585"/>
        <end position="600"/>
    </location>
</feature>
<feature type="compositionally biased region" description="Low complexity" evidence="1">
    <location>
        <begin position="1036"/>
        <end position="1047"/>
    </location>
</feature>
<evidence type="ECO:0000256" key="1">
    <source>
        <dbReference type="SAM" id="MobiDB-lite"/>
    </source>
</evidence>
<dbReference type="Pfam" id="PF00595">
    <property type="entry name" value="PDZ"/>
    <property type="match status" value="1"/>
</dbReference>
<dbReference type="InterPro" id="IPR036034">
    <property type="entry name" value="PDZ_sf"/>
</dbReference>
<feature type="domain" description="PDZ" evidence="2">
    <location>
        <begin position="778"/>
        <end position="864"/>
    </location>
</feature>
<sequence>MFLTLPEKNLLQGSIATDKDSRLSWKDDRPEKPFVRHDTPHPKELKGKHPKFKATKGIDGHVIPHHEDAKQVSSFVPQRESYALADMTMEIPPPKRERPHPPERKSSIREEPVVVRAPELETKRLDSEPRSKYIEEKTPADDYESEEEDPPKESQPLLREVTIVTTTMTIPQPAALEEDRDADEEENEDSDEDEEEDEKDEDEDDRDDQHDDEVDDEEDSDDLYQEKRVGFASDLDFEEDDRKTPLRRRDTPHHKKGKRIVITDDAKDKVLEILAQKKQDNSIFISRVTEDGPAGQAGIRVGDKLLSSSGNDITMVVGRESIVPKKSEVEEEEEEEEEETEEIEANKEEEEREAISEPVPPASFATVTFEPEPGTEVYGEQVETTLYRNEGGLGFSIAGGRGSVPYKGNDNVILDNVSMHTLLQINGVDLTDARHDQAVNLLTGPDKEIRLVVYRENIVKKEEAEKHPPKGEKVVNFTQPRIIWNKTVATTIPAETITFSSAPPAYNEVVDVDVFENNQNYPPSKVSPVSPPPPLQQLQQQRPPSPPSPSPPPLPSVPVPTLSPAPKQQHHSPSPYTHAIPASYNYPSQSSPPAQTLQQASSPSLSPRTLSSDWSSPPAAIQPPKFQYPGIKRPGSRSSATEQNRDSTGATKRDSSPNVGSSVSGTPKPAGDYSVLNSSVHSESRDVTDSNKFSDRETHSGHRTVTVERQSLTMLAKPEPVANHVEKDSSNNNEEKYPLEDCVIVKAGGPLGLSIVGGSDHSSSPFGEEEPGIFVSKEVSINKRPGEKLGMSIKGGMKNFPGDENSDEGIYISRITDDGAVARDSRLKVGQRILEVNGQSLLGASHQEAVRALRSVGDRLVIMICEGFDPATLDEPSPDTPSSPLGYIPQMRKASVSSIDKEDAEHLLIMKEKEMVQETKQWEREELAKLLSSVIVPQVPVVAPPHYVAAPPITEQARPAVSPQATSIPHQATPSMTYKSEAPSSKGRPSFTPPPPPSRMDKMEAPPTASVTLPTKTVAAPPPVEVLPQPTATITAPPVVRAPPSAAKIAHDLAHAKVTPTKPAAPSPSSKPVITKPKPTPPVPPKPTTKPAPDNHDGPKMSDSPKLTPKSNKPPTLPPKPGSITPRSGIDNLLRQSRVPSAKIDEGVVVEKPKMPEKPVYGSGSKPIAHGASFNTKKRFFEHEIVEQSKEAEKTQAFSHNKRNVKAEKALNLSQEELLSNASTGDEEYNKVLSRMKDLEDDAIRAQAVIAKAQELQNDSSKSTTNQNGEIWSL</sequence>
<feature type="region of interest" description="Disordered" evidence="1">
    <location>
        <begin position="517"/>
        <end position="734"/>
    </location>
</feature>
<feature type="compositionally biased region" description="Polar residues" evidence="1">
    <location>
        <begin position="963"/>
        <end position="978"/>
    </location>
</feature>
<dbReference type="Gene3D" id="2.30.42.10">
    <property type="match status" value="4"/>
</dbReference>
<feature type="compositionally biased region" description="Acidic residues" evidence="1">
    <location>
        <begin position="329"/>
        <end position="352"/>
    </location>
</feature>
<keyword evidence="4" id="KW-1185">Reference proteome</keyword>
<reference evidence="3" key="1">
    <citation type="submission" date="2022-11" db="EMBL/GenBank/DDBJ databases">
        <title>Centuries of genome instability and evolution in soft-shell clam transmissible cancer (bioRxiv).</title>
        <authorList>
            <person name="Hart S.F.M."/>
            <person name="Yonemitsu M.A."/>
            <person name="Giersch R.M."/>
            <person name="Beal B.F."/>
            <person name="Arriagada G."/>
            <person name="Davis B.W."/>
            <person name="Ostrander E.A."/>
            <person name="Goff S.P."/>
            <person name="Metzger M.J."/>
        </authorList>
    </citation>
    <scope>NUCLEOTIDE SEQUENCE</scope>
    <source>
        <strain evidence="3">MELC-2E11</strain>
        <tissue evidence="3">Siphon/mantle</tissue>
    </source>
</reference>
<feature type="compositionally biased region" description="Low complexity" evidence="1">
    <location>
        <begin position="1056"/>
        <end position="1077"/>
    </location>
</feature>
<dbReference type="InterPro" id="IPR001478">
    <property type="entry name" value="PDZ"/>
</dbReference>
<feature type="compositionally biased region" description="Low complexity" evidence="1">
    <location>
        <begin position="601"/>
        <end position="612"/>
    </location>
</feature>
<evidence type="ECO:0000313" key="4">
    <source>
        <dbReference type="Proteomes" id="UP001164746"/>
    </source>
</evidence>
<evidence type="ECO:0000313" key="3">
    <source>
        <dbReference type="EMBL" id="WAR16259.1"/>
    </source>
</evidence>
<feature type="compositionally biased region" description="Low complexity" evidence="1">
    <location>
        <begin position="517"/>
        <end position="528"/>
    </location>
</feature>
<feature type="region of interest" description="Disordered" evidence="1">
    <location>
        <begin position="1254"/>
        <end position="1274"/>
    </location>
</feature>
<feature type="domain" description="PDZ" evidence="2">
    <location>
        <begin position="259"/>
        <end position="313"/>
    </location>
</feature>
<feature type="compositionally biased region" description="Pro residues" evidence="1">
    <location>
        <begin position="1078"/>
        <end position="1090"/>
    </location>
</feature>
<dbReference type="CDD" id="cd06701">
    <property type="entry name" value="PDZ4_Scribble-like"/>
    <property type="match status" value="1"/>
</dbReference>
<gene>
    <name evidence="3" type="ORF">MAR_030853</name>
</gene>
<feature type="compositionally biased region" description="Polar residues" evidence="1">
    <location>
        <begin position="1255"/>
        <end position="1274"/>
    </location>
</feature>
<feature type="compositionally biased region" description="Acidic residues" evidence="1">
    <location>
        <begin position="176"/>
        <end position="223"/>
    </location>
</feature>
<name>A0ABY7F4F3_MYAAR</name>
<dbReference type="EMBL" id="CP111021">
    <property type="protein sequence ID" value="WAR16259.1"/>
    <property type="molecule type" value="Genomic_DNA"/>
</dbReference>
<feature type="compositionally biased region" description="Acidic residues" evidence="1">
    <location>
        <begin position="141"/>
        <end position="150"/>
    </location>
</feature>
<feature type="region of interest" description="Disordered" evidence="1">
    <location>
        <begin position="13"/>
        <end position="258"/>
    </location>
</feature>
<accession>A0ABY7F4F3</accession>
<feature type="compositionally biased region" description="Pro residues" evidence="1">
    <location>
        <begin position="543"/>
        <end position="563"/>
    </location>
</feature>
<feature type="compositionally biased region" description="Basic and acidic residues" evidence="1">
    <location>
        <begin position="240"/>
        <end position="249"/>
    </location>
</feature>
<proteinExistence type="predicted"/>